<protein>
    <submittedName>
        <fullName evidence="1">Uncharacterized protein</fullName>
    </submittedName>
</protein>
<gene>
    <name evidence="1" type="ORF">AC626_21305</name>
</gene>
<evidence type="ECO:0000313" key="2">
    <source>
        <dbReference type="Proteomes" id="UP000036850"/>
    </source>
</evidence>
<dbReference type="PATRIC" id="fig|43658.6.peg.3623"/>
<dbReference type="EMBL" id="LFZX01000236">
    <property type="protein sequence ID" value="KNC65738.1"/>
    <property type="molecule type" value="Genomic_DNA"/>
</dbReference>
<accession>A0A0L0EPB0</accession>
<evidence type="ECO:0000313" key="1">
    <source>
        <dbReference type="EMBL" id="KNC65738.1"/>
    </source>
</evidence>
<dbReference type="Proteomes" id="UP000036850">
    <property type="component" value="Unassembled WGS sequence"/>
</dbReference>
<organism evidence="1 2">
    <name type="scientific">Pseudoalteromonas rubra</name>
    <dbReference type="NCBI Taxonomy" id="43658"/>
    <lineage>
        <taxon>Bacteria</taxon>
        <taxon>Pseudomonadati</taxon>
        <taxon>Pseudomonadota</taxon>
        <taxon>Gammaproteobacteria</taxon>
        <taxon>Alteromonadales</taxon>
        <taxon>Pseudoalteromonadaceae</taxon>
        <taxon>Pseudoalteromonas</taxon>
    </lineage>
</organism>
<name>A0A0L0EPB0_9GAMM</name>
<sequence>MTAVASAGGSITPPSQRITHGQIARFDVAADDGFKVATITGCGGQLVGNQYVTQPIASACQVQAEFALKTYP</sequence>
<proteinExistence type="predicted"/>
<dbReference type="AlphaFoldDB" id="A0A0L0EPB0"/>
<feature type="non-terminal residue" evidence="1">
    <location>
        <position position="72"/>
    </location>
</feature>
<comment type="caution">
    <text evidence="1">The sequence shown here is derived from an EMBL/GenBank/DDBJ whole genome shotgun (WGS) entry which is preliminary data.</text>
</comment>
<reference evidence="2" key="1">
    <citation type="submission" date="2015-07" db="EMBL/GenBank/DDBJ databases">
        <title>Draft genome sequence of a Pseudoalteromonas rubra strain, OCN096, isolated from Kaneohe Bay, Oahu, Hawaii.</title>
        <authorList>
            <person name="Beurmann S."/>
            <person name="Ushijima B."/>
            <person name="Belcaid M."/>
            <person name="Callahan S.M."/>
            <person name="Aeby G.S."/>
        </authorList>
    </citation>
    <scope>NUCLEOTIDE SEQUENCE [LARGE SCALE GENOMIC DNA]</scope>
    <source>
        <strain evidence="2">OCN096</strain>
    </source>
</reference>